<dbReference type="PANTHER" id="PTHR12517:SF0">
    <property type="entry name" value="INTERMEMBRANE LIPID TRANSFER PROTEIN VPS13B"/>
    <property type="match status" value="1"/>
</dbReference>
<organism evidence="2 3">
    <name type="scientific">Phytophthora rubi</name>
    <dbReference type="NCBI Taxonomy" id="129364"/>
    <lineage>
        <taxon>Eukaryota</taxon>
        <taxon>Sar</taxon>
        <taxon>Stramenopiles</taxon>
        <taxon>Oomycota</taxon>
        <taxon>Peronosporomycetes</taxon>
        <taxon>Peronosporales</taxon>
        <taxon>Peronosporaceae</taxon>
        <taxon>Phytophthora</taxon>
    </lineage>
</organism>
<evidence type="ECO:0000313" key="2">
    <source>
        <dbReference type="EMBL" id="KAE9043432.1"/>
    </source>
</evidence>
<protein>
    <submittedName>
        <fullName evidence="2">Uncharacterized protein</fullName>
    </submittedName>
</protein>
<dbReference type="AlphaFoldDB" id="A0A6A3ND96"/>
<feature type="compositionally biased region" description="Low complexity" evidence="1">
    <location>
        <begin position="107"/>
        <end position="118"/>
    </location>
</feature>
<dbReference type="EMBL" id="QXFU01000122">
    <property type="protein sequence ID" value="KAE9043432.1"/>
    <property type="molecule type" value="Genomic_DNA"/>
</dbReference>
<sequence length="849" mass="94889">MLDLLSPLRGYIAQNLQFYLSKYIEDIQLEGLGLFGGDLVLNDLEIKRHVLRESLEIPSSFDFSRGFIRELRIHIPWTQLLSQPIEVKLYTIELILTAKSDDPARAGAAAAAGGDANAEPPPEDKIEQPKSGWIHDTLQKILANISVQVNNLVLKYEHDDVVFSIALGTLDFYSASESDGWKRNFEELGGGRRAICKRIDAKDVTIFLDRYTSEADAKDGSTRDRVRRNVVGYELPVLSRTSASVRAKLQLFPNAAAGRAQDGRRSRPTSPRSPLHQPPPTPSGVQDEGNIVDVDGLFGYRPSVMCDPFYYYSCNRSSVTPMHEVDIFIGELLFSVSDRQLEMLNQLIKSASSKIEQAHEPAPQEKNTHVASGRDVKAAPDGVATAAIPRKYPNECQKMDGIAKKRESWFGWAMNALGTAEDEEEDELVSELLAETRGALLRVRPPISDADEDALIASGPVTKTSCVRLCISSASLTLRKHEKEDQEVERQDAVVAENEEEFVPVANIGMVKVSRQTRRRKVARPAVPDLNLTMSYVALEMLLARGEEKSGTDLVFEIEKVELVSATASENREDSKCKKGRVLLAWGSIDSSHFSDCVSHPYFINSFFGEETTRLNQRETRSFEIVKVSLDADIPVWKTLEVGQGNSDESKNDPSTDFLRVWINWWLTRAYAIDMSVHVSNIQVSLSRLKLLYLFKLPFLETETWLISSPVRSSSSIPQSEAENNASLRYRWHLRLGVQLNRVDLVCTSNILQHRRSIRAVVIGEVSNLCVAIRFGNHHPTKSLLKSGGRHTFTDIQASVGDVRAVERLQPARSKTSGKFVTVRVKCEHARFGVTTLSNALVEFNEQHC</sequence>
<evidence type="ECO:0000256" key="1">
    <source>
        <dbReference type="SAM" id="MobiDB-lite"/>
    </source>
</evidence>
<name>A0A6A3ND96_9STRA</name>
<feature type="region of interest" description="Disordered" evidence="1">
    <location>
        <begin position="256"/>
        <end position="289"/>
    </location>
</feature>
<dbReference type="InterPro" id="IPR039782">
    <property type="entry name" value="VPS13B"/>
</dbReference>
<dbReference type="PANTHER" id="PTHR12517">
    <property type="entry name" value="VACUOLAR PROTEIN SORTING-ASSOCIATED PROTEIN 13B"/>
    <property type="match status" value="1"/>
</dbReference>
<evidence type="ECO:0000313" key="3">
    <source>
        <dbReference type="Proteomes" id="UP000435112"/>
    </source>
</evidence>
<proteinExistence type="predicted"/>
<comment type="caution">
    <text evidence="2">The sequence shown here is derived from an EMBL/GenBank/DDBJ whole genome shotgun (WGS) entry which is preliminary data.</text>
</comment>
<dbReference type="OrthoDB" id="445152at2759"/>
<dbReference type="Proteomes" id="UP000435112">
    <property type="component" value="Unassembled WGS sequence"/>
</dbReference>
<accession>A0A6A3ND96</accession>
<reference evidence="2 3" key="1">
    <citation type="submission" date="2018-09" db="EMBL/GenBank/DDBJ databases">
        <title>Genomic investigation of the strawberry pathogen Phytophthora fragariae indicates pathogenicity is determined by transcriptional variation in three key races.</title>
        <authorList>
            <person name="Adams T.M."/>
            <person name="Armitage A.D."/>
            <person name="Sobczyk M.K."/>
            <person name="Bates H.J."/>
            <person name="Dunwell J.M."/>
            <person name="Nellist C.F."/>
            <person name="Harrison R.J."/>
        </authorList>
    </citation>
    <scope>NUCLEOTIDE SEQUENCE [LARGE SCALE GENOMIC DNA]</scope>
    <source>
        <strain evidence="2 3">SCRP324</strain>
    </source>
</reference>
<feature type="region of interest" description="Disordered" evidence="1">
    <location>
        <begin position="107"/>
        <end position="129"/>
    </location>
</feature>
<gene>
    <name evidence="2" type="ORF">PR002_g3341</name>
</gene>